<reference evidence="1" key="1">
    <citation type="journal article" date="2014" name="Front. Microbiol.">
        <title>High frequency of phylogenetically diverse reductive dehalogenase-homologous genes in deep subseafloor sedimentary metagenomes.</title>
        <authorList>
            <person name="Kawai M."/>
            <person name="Futagami T."/>
            <person name="Toyoda A."/>
            <person name="Takaki Y."/>
            <person name="Nishi S."/>
            <person name="Hori S."/>
            <person name="Arai W."/>
            <person name="Tsubouchi T."/>
            <person name="Morono Y."/>
            <person name="Uchiyama I."/>
            <person name="Ito T."/>
            <person name="Fujiyama A."/>
            <person name="Inagaki F."/>
            <person name="Takami H."/>
        </authorList>
    </citation>
    <scope>NUCLEOTIDE SEQUENCE</scope>
    <source>
        <strain evidence="1">Expedition CK06-06</strain>
    </source>
</reference>
<sequence>MKKQARFTITEFLLAEFLKLPEGTKIIDVVKVPESDFLEFTIDHDSFPEIQDDQMPPVLKMEYQSTEIKHIELSNWTIIKEE</sequence>
<comment type="caution">
    <text evidence="1">The sequence shown here is derived from an EMBL/GenBank/DDBJ whole genome shotgun (WGS) entry which is preliminary data.</text>
</comment>
<gene>
    <name evidence="1" type="ORF">S01H1_22208</name>
</gene>
<name>X0U1A2_9ZZZZ</name>
<dbReference type="AlphaFoldDB" id="X0U1A2"/>
<evidence type="ECO:0000313" key="1">
    <source>
        <dbReference type="EMBL" id="GAF99309.1"/>
    </source>
</evidence>
<protein>
    <submittedName>
        <fullName evidence="1">Uncharacterized protein</fullName>
    </submittedName>
</protein>
<proteinExistence type="predicted"/>
<accession>X0U1A2</accession>
<dbReference type="EMBL" id="BARS01012481">
    <property type="protein sequence ID" value="GAF99309.1"/>
    <property type="molecule type" value="Genomic_DNA"/>
</dbReference>
<organism evidence="1">
    <name type="scientific">marine sediment metagenome</name>
    <dbReference type="NCBI Taxonomy" id="412755"/>
    <lineage>
        <taxon>unclassified sequences</taxon>
        <taxon>metagenomes</taxon>
        <taxon>ecological metagenomes</taxon>
    </lineage>
</organism>